<dbReference type="GO" id="GO:0005886">
    <property type="term" value="C:plasma membrane"/>
    <property type="evidence" value="ECO:0007669"/>
    <property type="project" value="UniProtKB-SubCell"/>
</dbReference>
<keyword evidence="4" id="KW-0808">Transferase</keyword>
<dbReference type="Gene3D" id="3.40.50.12580">
    <property type="match status" value="1"/>
</dbReference>
<dbReference type="PANTHER" id="PTHR37316">
    <property type="entry name" value="TEICHOIC ACID GLYCEROL-PHOSPHATE PRIMASE"/>
    <property type="match status" value="1"/>
</dbReference>
<dbReference type="AlphaFoldDB" id="A0A971RZ66"/>
<evidence type="ECO:0000256" key="4">
    <source>
        <dbReference type="ARBA" id="ARBA00022679"/>
    </source>
</evidence>
<keyword evidence="6" id="KW-0472">Membrane</keyword>
<reference evidence="7" key="2">
    <citation type="submission" date="2020-01" db="EMBL/GenBank/DDBJ databases">
        <authorList>
            <person name="Campanaro S."/>
        </authorList>
    </citation>
    <scope>NUCLEOTIDE SEQUENCE</scope>
    <source>
        <strain evidence="7">AS06rmzACSIP_7</strain>
    </source>
</reference>
<reference evidence="7" key="1">
    <citation type="journal article" date="2020" name="Biotechnol. Biofuels">
        <title>New insights from the biogas microbiome by comprehensive genome-resolved metagenomics of nearly 1600 species originating from multiple anaerobic digesters.</title>
        <authorList>
            <person name="Campanaro S."/>
            <person name="Treu L."/>
            <person name="Rodriguez-R L.M."/>
            <person name="Kovalovszki A."/>
            <person name="Ziels R.M."/>
            <person name="Maus I."/>
            <person name="Zhu X."/>
            <person name="Kougias P.G."/>
            <person name="Basile A."/>
            <person name="Luo G."/>
            <person name="Schluter A."/>
            <person name="Konstantinidis K.T."/>
            <person name="Angelidaki I."/>
        </authorList>
    </citation>
    <scope>NUCLEOTIDE SEQUENCE</scope>
    <source>
        <strain evidence="7">AS06rmzACSIP_7</strain>
    </source>
</reference>
<dbReference type="SUPFAM" id="SSF53756">
    <property type="entry name" value="UDP-Glycosyltransferase/glycogen phosphorylase"/>
    <property type="match status" value="1"/>
</dbReference>
<evidence type="ECO:0000256" key="3">
    <source>
        <dbReference type="ARBA" id="ARBA00022475"/>
    </source>
</evidence>
<dbReference type="PANTHER" id="PTHR37316:SF3">
    <property type="entry name" value="TEICHOIC ACID GLYCEROL-PHOSPHATE TRANSFERASE"/>
    <property type="match status" value="1"/>
</dbReference>
<proteinExistence type="inferred from homology"/>
<dbReference type="InterPro" id="IPR043148">
    <property type="entry name" value="TagF_C"/>
</dbReference>
<evidence type="ECO:0000313" key="7">
    <source>
        <dbReference type="EMBL" id="NLW33963.1"/>
    </source>
</evidence>
<gene>
    <name evidence="7" type="ORF">GXY80_00575</name>
</gene>
<evidence type="ECO:0000256" key="1">
    <source>
        <dbReference type="ARBA" id="ARBA00004202"/>
    </source>
</evidence>
<dbReference type="GO" id="GO:0047355">
    <property type="term" value="F:CDP-glycerol glycerophosphotransferase activity"/>
    <property type="evidence" value="ECO:0007669"/>
    <property type="project" value="InterPro"/>
</dbReference>
<keyword evidence="3" id="KW-1003">Cell membrane</keyword>
<evidence type="ECO:0000256" key="5">
    <source>
        <dbReference type="ARBA" id="ARBA00022944"/>
    </source>
</evidence>
<dbReference type="Pfam" id="PF04464">
    <property type="entry name" value="Glyphos_transf"/>
    <property type="match status" value="1"/>
</dbReference>
<name>A0A971RZ66_9BACT</name>
<keyword evidence="5" id="KW-0777">Teichoic acid biosynthesis</keyword>
<comment type="subcellular location">
    <subcellularLocation>
        <location evidence="1">Cell membrane</location>
        <topology evidence="1">Peripheral membrane protein</topology>
    </subcellularLocation>
</comment>
<dbReference type="InterPro" id="IPR043149">
    <property type="entry name" value="TagF_N"/>
</dbReference>
<sequence>MSLKREILKYTKNPFKIFPRLAARIMEPLGRFSALVWVRIRGVEEIRAGRRIFLFGAFGGRRYGDNSAALFEHIVEHHPEIDPYWVMRKDAYQVHLKSNLIPFPEKVVFKDAFRSNVLALIAECHIYSHGHYDVTDYPKKILGKTRLLLLGHGIGGFKKTILKILPSGHKIAGIAEGADLVIASSEQELRIINREWNVPEGNIILTGLPRYDRLLRLSRDQEASGEARILFMPTWRDWDSRRLSLKNSDFFRQIITFIVHSGLDDYLYERGVKLDLYIHMWMREFFDDFTKEFDLQSVNLLPQIVDLQKIIVDSSLLITDYSSVCWDFLFLDKPVLFFQSDLEEYEKKRGAYIDLRKDLFGPVAYDAEKAADLVRQFVEGGYKTEKYQDQMDRMKKWAFTFRDGKNCERICEYIL</sequence>
<organism evidence="7 8">
    <name type="scientific">Syntrophorhabdus aromaticivorans</name>
    <dbReference type="NCBI Taxonomy" id="328301"/>
    <lineage>
        <taxon>Bacteria</taxon>
        <taxon>Pseudomonadati</taxon>
        <taxon>Thermodesulfobacteriota</taxon>
        <taxon>Syntrophorhabdia</taxon>
        <taxon>Syntrophorhabdales</taxon>
        <taxon>Syntrophorhabdaceae</taxon>
        <taxon>Syntrophorhabdus</taxon>
    </lineage>
</organism>
<dbReference type="Proteomes" id="UP000777265">
    <property type="component" value="Unassembled WGS sequence"/>
</dbReference>
<accession>A0A971RZ66</accession>
<comment type="caution">
    <text evidence="7">The sequence shown here is derived from an EMBL/GenBank/DDBJ whole genome shotgun (WGS) entry which is preliminary data.</text>
</comment>
<dbReference type="EMBL" id="JAAYEE010000011">
    <property type="protein sequence ID" value="NLW33963.1"/>
    <property type="molecule type" value="Genomic_DNA"/>
</dbReference>
<evidence type="ECO:0000256" key="6">
    <source>
        <dbReference type="ARBA" id="ARBA00023136"/>
    </source>
</evidence>
<comment type="similarity">
    <text evidence="2">Belongs to the CDP-glycerol glycerophosphotransferase family.</text>
</comment>
<evidence type="ECO:0000256" key="2">
    <source>
        <dbReference type="ARBA" id="ARBA00010488"/>
    </source>
</evidence>
<dbReference type="InterPro" id="IPR051612">
    <property type="entry name" value="Teichoic_Acid_Biosynth"/>
</dbReference>
<evidence type="ECO:0008006" key="9">
    <source>
        <dbReference type="Google" id="ProtNLM"/>
    </source>
</evidence>
<dbReference type="Gene3D" id="3.40.50.11820">
    <property type="match status" value="1"/>
</dbReference>
<protein>
    <recommendedName>
        <fullName evidence="9">CDP-glycerol--glycerophosphate glycerophosphotransferase</fullName>
    </recommendedName>
</protein>
<evidence type="ECO:0000313" key="8">
    <source>
        <dbReference type="Proteomes" id="UP000777265"/>
    </source>
</evidence>
<dbReference type="GO" id="GO:0019350">
    <property type="term" value="P:teichoic acid biosynthetic process"/>
    <property type="evidence" value="ECO:0007669"/>
    <property type="project" value="UniProtKB-KW"/>
</dbReference>
<dbReference type="InterPro" id="IPR007554">
    <property type="entry name" value="Glycerophosphate_synth"/>
</dbReference>